<keyword evidence="3 6" id="KW-0812">Transmembrane</keyword>
<comment type="subcellular location">
    <subcellularLocation>
        <location evidence="1">Cell membrane</location>
        <topology evidence="1">Multi-pass membrane protein</topology>
    </subcellularLocation>
</comment>
<feature type="transmembrane region" description="Helical" evidence="6">
    <location>
        <begin position="373"/>
        <end position="396"/>
    </location>
</feature>
<evidence type="ECO:0000256" key="6">
    <source>
        <dbReference type="SAM" id="Phobius"/>
    </source>
</evidence>
<feature type="domain" description="ABC3 transporter permease C-terminal" evidence="7">
    <location>
        <begin position="671"/>
        <end position="783"/>
    </location>
</feature>
<dbReference type="RefSeq" id="WP_107215796.1">
    <property type="nucleotide sequence ID" value="NZ_KZ686269.1"/>
</dbReference>
<reference evidence="9 10" key="1">
    <citation type="submission" date="2018-03" db="EMBL/GenBank/DDBJ databases">
        <authorList>
            <person name="Keele B.F."/>
        </authorList>
    </citation>
    <scope>NUCLEOTIDE SEQUENCE [LARGE SCALE GENOMIC DNA]</scope>
    <source>
        <strain evidence="9 10">YL28-9</strain>
    </source>
</reference>
<dbReference type="InterPro" id="IPR025857">
    <property type="entry name" value="MacB_PCD"/>
</dbReference>
<organism evidence="9 10">
    <name type="scientific">Pedobacter yulinensis</name>
    <dbReference type="NCBI Taxonomy" id="2126353"/>
    <lineage>
        <taxon>Bacteria</taxon>
        <taxon>Pseudomonadati</taxon>
        <taxon>Bacteroidota</taxon>
        <taxon>Sphingobacteriia</taxon>
        <taxon>Sphingobacteriales</taxon>
        <taxon>Sphingobacteriaceae</taxon>
        <taxon>Pedobacter</taxon>
    </lineage>
</organism>
<gene>
    <name evidence="9" type="ORF">C7T94_13365</name>
</gene>
<dbReference type="GO" id="GO:0005886">
    <property type="term" value="C:plasma membrane"/>
    <property type="evidence" value="ECO:0007669"/>
    <property type="project" value="UniProtKB-SubCell"/>
</dbReference>
<feature type="transmembrane region" description="Helical" evidence="6">
    <location>
        <begin position="280"/>
        <end position="301"/>
    </location>
</feature>
<keyword evidence="4 6" id="KW-1133">Transmembrane helix</keyword>
<feature type="transmembrane region" description="Helical" evidence="6">
    <location>
        <begin position="711"/>
        <end position="737"/>
    </location>
</feature>
<feature type="transmembrane region" description="Helical" evidence="6">
    <location>
        <begin position="749"/>
        <end position="771"/>
    </location>
</feature>
<dbReference type="AlphaFoldDB" id="A0A2T3HM70"/>
<evidence type="ECO:0000313" key="10">
    <source>
        <dbReference type="Proteomes" id="UP000240912"/>
    </source>
</evidence>
<evidence type="ECO:0000313" key="9">
    <source>
        <dbReference type="EMBL" id="PST83535.1"/>
    </source>
</evidence>
<evidence type="ECO:0000256" key="5">
    <source>
        <dbReference type="ARBA" id="ARBA00023136"/>
    </source>
</evidence>
<dbReference type="InterPro" id="IPR050250">
    <property type="entry name" value="Macrolide_Exporter_MacB"/>
</dbReference>
<protein>
    <submittedName>
        <fullName evidence="9">Uncharacterized protein</fullName>
    </submittedName>
</protein>
<dbReference type="Pfam" id="PF02687">
    <property type="entry name" value="FtsX"/>
    <property type="match status" value="2"/>
</dbReference>
<sequence length="790" mass="86563">MFRLNLKIALRNLWKHKLVTAINIGGLSVALAAFLLITLYVGYETSYDASVPGRERVFQVCRSLPDSKTPYTPAALGQLLKRSLPDIEATGTVKKGGFDFAVTKEDRTYFTTDYTLIDYEGARLFDLKPQGGLKEPENDQTGQFYLSDAAFQLLFPKKRDNAPELVVLGSKSAGFTAPVAGAAHANPHSVLQYDALSVQKQLGSGEGFDSNNYFTYVRVKPGTNKSVLEAEITKLYRSALIGAGADAGSSEVKTAAIILDPLNNLHLKPAYGSDAPYKTVVALLALGMLILVIACINFTNLSIAQAAGRAREVGIRKVMGAARRRLAQQFIAEIFLQCLLAAALGLVMAELLIPRFNSVFQVPLTIRPFENGLLWKFPLIIIFISLAAGAYPAVVLSGFRPAAVLKGNFQTSAETTWLRKGLLVFQFTAAAVFIASLLIVSAQLRYMRTEDKGFRAEQVLAVTNMRIYSDPKKFEPARAQLLGIPGVRNATVATDIPDGSKTGTARYTISGKEIMTGFVNVDFDYFETLSIPIVSGRSFSPAFKTDTADAAILNERAVARFGLTDPVGKLIRGCDKTYRIVGVAKDAKAQGFAQAVEPTIYTMKNTCANPKVRILIKVEASEMLSAIAALRKRWPEINKGDGEFFRYRFLDEIYGRLFHKEEQLQQVFTAAAVLTVLIAMMGLFAYARYLIGSRNKEIAVRKVLGAGSFQLLQLFNAGFLKLVLLANLLAWPLAYLFMQAWLGGFAYRISIPLFPFLAACMLTVFLTLITVSAQAWRAMKASPAGTLKYE</sequence>
<dbReference type="OrthoDB" id="1451596at2"/>
<dbReference type="Proteomes" id="UP000240912">
    <property type="component" value="Unassembled WGS sequence"/>
</dbReference>
<feature type="transmembrane region" description="Helical" evidence="6">
    <location>
        <begin position="417"/>
        <end position="440"/>
    </location>
</feature>
<evidence type="ECO:0000256" key="3">
    <source>
        <dbReference type="ARBA" id="ARBA00022692"/>
    </source>
</evidence>
<evidence type="ECO:0000259" key="7">
    <source>
        <dbReference type="Pfam" id="PF02687"/>
    </source>
</evidence>
<dbReference type="InterPro" id="IPR003838">
    <property type="entry name" value="ABC3_permease_C"/>
</dbReference>
<feature type="transmembrane region" description="Helical" evidence="6">
    <location>
        <begin position="21"/>
        <end position="43"/>
    </location>
</feature>
<dbReference type="Pfam" id="PF12704">
    <property type="entry name" value="MacB_PCD"/>
    <property type="match status" value="1"/>
</dbReference>
<keyword evidence="2" id="KW-1003">Cell membrane</keyword>
<keyword evidence="10" id="KW-1185">Reference proteome</keyword>
<dbReference type="GO" id="GO:0022857">
    <property type="term" value="F:transmembrane transporter activity"/>
    <property type="evidence" value="ECO:0007669"/>
    <property type="project" value="TreeGrafter"/>
</dbReference>
<evidence type="ECO:0000259" key="8">
    <source>
        <dbReference type="Pfam" id="PF12704"/>
    </source>
</evidence>
<dbReference type="EMBL" id="PYLS01000005">
    <property type="protein sequence ID" value="PST83535.1"/>
    <property type="molecule type" value="Genomic_DNA"/>
</dbReference>
<keyword evidence="5 6" id="KW-0472">Membrane</keyword>
<name>A0A2T3HM70_9SPHI</name>
<feature type="transmembrane region" description="Helical" evidence="6">
    <location>
        <begin position="667"/>
        <end position="691"/>
    </location>
</feature>
<evidence type="ECO:0000256" key="1">
    <source>
        <dbReference type="ARBA" id="ARBA00004651"/>
    </source>
</evidence>
<dbReference type="PANTHER" id="PTHR30572">
    <property type="entry name" value="MEMBRANE COMPONENT OF TRANSPORTER-RELATED"/>
    <property type="match status" value="1"/>
</dbReference>
<feature type="transmembrane region" description="Helical" evidence="6">
    <location>
        <begin position="330"/>
        <end position="353"/>
    </location>
</feature>
<dbReference type="PANTHER" id="PTHR30572:SF18">
    <property type="entry name" value="ABC-TYPE MACROLIDE FAMILY EXPORT SYSTEM PERMEASE COMPONENT 2"/>
    <property type="match status" value="1"/>
</dbReference>
<evidence type="ECO:0000256" key="4">
    <source>
        <dbReference type="ARBA" id="ARBA00022989"/>
    </source>
</evidence>
<feature type="domain" description="ABC3 transporter permease C-terminal" evidence="7">
    <location>
        <begin position="286"/>
        <end position="395"/>
    </location>
</feature>
<feature type="domain" description="MacB-like periplasmic core" evidence="8">
    <location>
        <begin position="433"/>
        <end position="606"/>
    </location>
</feature>
<evidence type="ECO:0000256" key="2">
    <source>
        <dbReference type="ARBA" id="ARBA00022475"/>
    </source>
</evidence>
<proteinExistence type="predicted"/>
<accession>A0A2T3HM70</accession>
<comment type="caution">
    <text evidence="9">The sequence shown here is derived from an EMBL/GenBank/DDBJ whole genome shotgun (WGS) entry which is preliminary data.</text>
</comment>